<proteinExistence type="predicted"/>
<name>A0ACC0N9W4_RHOML</name>
<gene>
    <name evidence="1" type="ORF">RHMOL_Rhmol06G0037200</name>
</gene>
<evidence type="ECO:0000313" key="2">
    <source>
        <dbReference type="Proteomes" id="UP001062846"/>
    </source>
</evidence>
<sequence length="144" mass="17058">MGILQMSTVWIPLCNQKVLDYFLNPRYDNNLHQILLDVSRAKDLCLHEVMIEASGFDARYWEAKKLRFICHVEVVEIECVRARLFLLNLPNKYDCLDFICIIIVRMKWTSFLKVSVAENYSQRRILLLVPAVRILLQTRREELS</sequence>
<protein>
    <submittedName>
        <fullName evidence="1">Uncharacterized protein</fullName>
    </submittedName>
</protein>
<organism evidence="1 2">
    <name type="scientific">Rhododendron molle</name>
    <name type="common">Chinese azalea</name>
    <name type="synonym">Azalea mollis</name>
    <dbReference type="NCBI Taxonomy" id="49168"/>
    <lineage>
        <taxon>Eukaryota</taxon>
        <taxon>Viridiplantae</taxon>
        <taxon>Streptophyta</taxon>
        <taxon>Embryophyta</taxon>
        <taxon>Tracheophyta</taxon>
        <taxon>Spermatophyta</taxon>
        <taxon>Magnoliopsida</taxon>
        <taxon>eudicotyledons</taxon>
        <taxon>Gunneridae</taxon>
        <taxon>Pentapetalae</taxon>
        <taxon>asterids</taxon>
        <taxon>Ericales</taxon>
        <taxon>Ericaceae</taxon>
        <taxon>Ericoideae</taxon>
        <taxon>Rhodoreae</taxon>
        <taxon>Rhododendron</taxon>
    </lineage>
</organism>
<reference evidence="1" key="1">
    <citation type="submission" date="2022-02" db="EMBL/GenBank/DDBJ databases">
        <title>Plant Genome Project.</title>
        <authorList>
            <person name="Zhang R.-G."/>
        </authorList>
    </citation>
    <scope>NUCLEOTIDE SEQUENCE</scope>
    <source>
        <strain evidence="1">AT1</strain>
    </source>
</reference>
<dbReference type="EMBL" id="CM046393">
    <property type="protein sequence ID" value="KAI8549594.1"/>
    <property type="molecule type" value="Genomic_DNA"/>
</dbReference>
<keyword evidence="2" id="KW-1185">Reference proteome</keyword>
<comment type="caution">
    <text evidence="1">The sequence shown here is derived from an EMBL/GenBank/DDBJ whole genome shotgun (WGS) entry which is preliminary data.</text>
</comment>
<evidence type="ECO:0000313" key="1">
    <source>
        <dbReference type="EMBL" id="KAI8549594.1"/>
    </source>
</evidence>
<dbReference type="Proteomes" id="UP001062846">
    <property type="component" value="Chromosome 6"/>
</dbReference>
<accession>A0ACC0N9W4</accession>